<dbReference type="Pfam" id="PF00903">
    <property type="entry name" value="Glyoxalase"/>
    <property type="match status" value="1"/>
</dbReference>
<reference evidence="2 3" key="1">
    <citation type="submission" date="2019-12" db="EMBL/GenBank/DDBJ databases">
        <title>Mucilaginibacter sp. HMF7410 genome sequencing and assembly.</title>
        <authorList>
            <person name="Kang H."/>
            <person name="Cha I."/>
            <person name="Kim H."/>
            <person name="Joh K."/>
        </authorList>
    </citation>
    <scope>NUCLEOTIDE SEQUENCE [LARGE SCALE GENOMIC DNA]</scope>
    <source>
        <strain evidence="2 3">HMF7410</strain>
    </source>
</reference>
<dbReference type="AlphaFoldDB" id="A0A7K1T1C1"/>
<dbReference type="EMBL" id="WPIK01000022">
    <property type="protein sequence ID" value="MVN23317.1"/>
    <property type="molecule type" value="Genomic_DNA"/>
</dbReference>
<organism evidence="2 3">
    <name type="scientific">Mucilaginibacter arboris</name>
    <dbReference type="NCBI Taxonomy" id="2682090"/>
    <lineage>
        <taxon>Bacteria</taxon>
        <taxon>Pseudomonadati</taxon>
        <taxon>Bacteroidota</taxon>
        <taxon>Sphingobacteriia</taxon>
        <taxon>Sphingobacteriales</taxon>
        <taxon>Sphingobacteriaceae</taxon>
        <taxon>Mucilaginibacter</taxon>
    </lineage>
</organism>
<keyword evidence="3" id="KW-1185">Reference proteome</keyword>
<dbReference type="PANTHER" id="PTHR36437:SF2">
    <property type="entry name" value="GLYOXALASE_BLEOMYCIN RESISTANCE PROTEIN_DIOXYGENASE"/>
    <property type="match status" value="1"/>
</dbReference>
<evidence type="ECO:0000313" key="3">
    <source>
        <dbReference type="Proteomes" id="UP000462014"/>
    </source>
</evidence>
<dbReference type="InterPro" id="IPR004360">
    <property type="entry name" value="Glyas_Fos-R_dOase_dom"/>
</dbReference>
<dbReference type="SUPFAM" id="SSF54593">
    <property type="entry name" value="Glyoxalase/Bleomycin resistance protein/Dihydroxybiphenyl dioxygenase"/>
    <property type="match status" value="1"/>
</dbReference>
<sequence>MKIQYTSIFADDIGQQLGFLTEKLGFQITKKLQLDTDMECFLLRQPFDAGLQISLINSEGIKGHTTIVILNTTDCIKDYHELKAAGIHFIAKPSYTESGMFAKFEDPSDNVYILLEERIYSENI</sequence>
<dbReference type="Gene3D" id="3.10.180.10">
    <property type="entry name" value="2,3-Dihydroxybiphenyl 1,2-Dioxygenase, domain 1"/>
    <property type="match status" value="1"/>
</dbReference>
<dbReference type="Proteomes" id="UP000462014">
    <property type="component" value="Unassembled WGS sequence"/>
</dbReference>
<accession>A0A7K1T1C1</accession>
<evidence type="ECO:0000313" key="2">
    <source>
        <dbReference type="EMBL" id="MVN23317.1"/>
    </source>
</evidence>
<dbReference type="RefSeq" id="WP_157569442.1">
    <property type="nucleotide sequence ID" value="NZ_WPIK01000022.1"/>
</dbReference>
<name>A0A7K1T1C1_9SPHI</name>
<gene>
    <name evidence="2" type="ORF">GO621_17470</name>
</gene>
<dbReference type="PANTHER" id="PTHR36437">
    <property type="entry name" value="GLYOXALASE/BLEOMYCIN RESISTANCE PROTEIN/DIOXYGENASE"/>
    <property type="match status" value="1"/>
</dbReference>
<dbReference type="InterPro" id="IPR029068">
    <property type="entry name" value="Glyas_Bleomycin-R_OHBP_Dase"/>
</dbReference>
<evidence type="ECO:0000259" key="1">
    <source>
        <dbReference type="Pfam" id="PF00903"/>
    </source>
</evidence>
<feature type="domain" description="Glyoxalase/fosfomycin resistance/dioxygenase" evidence="1">
    <location>
        <begin position="2"/>
        <end position="110"/>
    </location>
</feature>
<protein>
    <recommendedName>
        <fullName evidence="1">Glyoxalase/fosfomycin resistance/dioxygenase domain-containing protein</fullName>
    </recommendedName>
</protein>
<proteinExistence type="predicted"/>
<comment type="caution">
    <text evidence="2">The sequence shown here is derived from an EMBL/GenBank/DDBJ whole genome shotgun (WGS) entry which is preliminary data.</text>
</comment>